<dbReference type="Proteomes" id="UP000324832">
    <property type="component" value="Unassembled WGS sequence"/>
</dbReference>
<keyword evidence="3" id="KW-1185">Reference proteome</keyword>
<sequence length="471" mass="53379">MVLLLIYLFHQLKYLTINYIKIRSKPTSPISRIRTLLTEQEDLLQIFGVRNRADIIRFLNSCKSARGWHFFEQILRRLARTTNPNEAFQVVKTMTGHTDFEGVWEILQKMSSRKKHIEGLANPTGMDGVESYMNKITAGEGSVAFPGLFMELRSDVDWEGTFNTHYLGRLRLLNASRYLRRSRDYSGRVNLKIIITELYRITGESNLEKKINSFTKKRDPLLFLSNILDKESGHDDIIDLLQKLLRVTGAKVTGEQDIFVIIRRMRLYTNSDIIIVFTTLLRITNTRFFEWIEIIHNTLQMDIMKFFELVTSLSRRLLLDLFDAIHLLPAMTGSTDLIESINYVKENRTPLKTVPNEGNRASPILQNGQDDVTPGFTTSFDSSITDAKSDADSSVINGQSSGNTTPIVSTQYNAITGNPSTDSSEQHSENRTSNVNIQDDAVNDNTDTDSGVTNNDGVNGNPSTDTGVQYQ</sequence>
<dbReference type="EMBL" id="FZQP02000149">
    <property type="protein sequence ID" value="VVC87647.1"/>
    <property type="molecule type" value="Genomic_DNA"/>
</dbReference>
<feature type="compositionally biased region" description="Polar residues" evidence="1">
    <location>
        <begin position="431"/>
        <end position="471"/>
    </location>
</feature>
<feature type="region of interest" description="Disordered" evidence="1">
    <location>
        <begin position="352"/>
        <end position="471"/>
    </location>
</feature>
<protein>
    <submittedName>
        <fullName evidence="2">Uncharacterized protein</fullName>
    </submittedName>
</protein>
<organism evidence="2 3">
    <name type="scientific">Leptidea sinapis</name>
    <dbReference type="NCBI Taxonomy" id="189913"/>
    <lineage>
        <taxon>Eukaryota</taxon>
        <taxon>Metazoa</taxon>
        <taxon>Ecdysozoa</taxon>
        <taxon>Arthropoda</taxon>
        <taxon>Hexapoda</taxon>
        <taxon>Insecta</taxon>
        <taxon>Pterygota</taxon>
        <taxon>Neoptera</taxon>
        <taxon>Endopterygota</taxon>
        <taxon>Lepidoptera</taxon>
        <taxon>Glossata</taxon>
        <taxon>Ditrysia</taxon>
        <taxon>Papilionoidea</taxon>
        <taxon>Pieridae</taxon>
        <taxon>Dismorphiinae</taxon>
        <taxon>Leptidea</taxon>
    </lineage>
</organism>
<dbReference type="AlphaFoldDB" id="A0A5E4PRP4"/>
<evidence type="ECO:0000313" key="2">
    <source>
        <dbReference type="EMBL" id="VVC87647.1"/>
    </source>
</evidence>
<evidence type="ECO:0000313" key="3">
    <source>
        <dbReference type="Proteomes" id="UP000324832"/>
    </source>
</evidence>
<gene>
    <name evidence="2" type="ORF">LSINAPIS_LOCUS1190</name>
</gene>
<accession>A0A5E4PRP4</accession>
<evidence type="ECO:0000256" key="1">
    <source>
        <dbReference type="SAM" id="MobiDB-lite"/>
    </source>
</evidence>
<feature type="compositionally biased region" description="Polar residues" evidence="1">
    <location>
        <begin position="364"/>
        <end position="423"/>
    </location>
</feature>
<reference evidence="2 3" key="1">
    <citation type="submission" date="2017-07" db="EMBL/GenBank/DDBJ databases">
        <authorList>
            <person name="Talla V."/>
            <person name="Backstrom N."/>
        </authorList>
    </citation>
    <scope>NUCLEOTIDE SEQUENCE [LARGE SCALE GENOMIC DNA]</scope>
</reference>
<name>A0A5E4PRP4_9NEOP</name>
<proteinExistence type="predicted"/>